<evidence type="ECO:0000259" key="8">
    <source>
        <dbReference type="Pfam" id="PF05199"/>
    </source>
</evidence>
<dbReference type="Proteomes" id="UP000544107">
    <property type="component" value="Unassembled WGS sequence"/>
</dbReference>
<feature type="domain" description="Glucose-methanol-choline oxidoreductase C-terminal" evidence="8">
    <location>
        <begin position="440"/>
        <end position="496"/>
    </location>
</feature>
<dbReference type="STRING" id="887144.BJF91_10975"/>
<comment type="caution">
    <text evidence="10">The sequence shown here is derived from an EMBL/GenBank/DDBJ whole genome shotgun (WGS) entry which is preliminary data.</text>
</comment>
<dbReference type="InterPro" id="IPR036188">
    <property type="entry name" value="FAD/NAD-bd_sf"/>
</dbReference>
<organism evidence="10 11">
    <name type="scientific">Allorhizobium taibaishanense</name>
    <dbReference type="NCBI Taxonomy" id="887144"/>
    <lineage>
        <taxon>Bacteria</taxon>
        <taxon>Pseudomonadati</taxon>
        <taxon>Pseudomonadota</taxon>
        <taxon>Alphaproteobacteria</taxon>
        <taxon>Hyphomicrobiales</taxon>
        <taxon>Rhizobiaceae</taxon>
        <taxon>Rhizobium/Agrobacterium group</taxon>
        <taxon>Allorhizobium</taxon>
    </lineage>
</organism>
<feature type="binding site" evidence="6">
    <location>
        <position position="234"/>
    </location>
    <ligand>
        <name>FAD</name>
        <dbReference type="ChEBI" id="CHEBI:57692"/>
    </ligand>
</feature>
<sequence>MSDLKTFYDVIIVGAGVGGGALANRLAETGRNILMIERGPRLPREDDNWNVDAVFHKKKYATKEEWRDKDGELFNPSTYYYVGGNSKFFGAATLRFRREDFEDLQHEDGVAPAWPVSYDEFEPYYAVAERLMGTHGTAGMDPTEPPRSGPMPYPAIGHEPEIAFFEKKLKEKGLHPFPLPIAIDYHQGGSCIRCRTCDGFACKLGAKGDAEVRLVNPALAKSMGKIELITETFVHRLLTDSTGKRVTGVELTHKGQKQVIEADLFVSSAGAINSAALLLRSANDAHKRGLGNNMSDQLGRNYMAHNNTAMMAISPFKKNRVVFQKSMAINDFYLANNEKPYPLGNVQGLGKLQGGMLTASATWAPEWLMSTFADRSVDWWLMSEDLPDPNNRVTVDPDGRIRLSYTANNLKSHNELVKVWSRIMRSLGYPLIITNKMDIKVSMHQCGTARFGTAPESSVLDPHCKVWDVDNLYVVDASFLPSSTAVNPSLTIVAQAQRTAEHILARWGEPVNALPLATPQTSPTAA</sequence>
<dbReference type="InterPro" id="IPR051473">
    <property type="entry name" value="P2Ox-like"/>
</dbReference>
<dbReference type="GO" id="GO:0016614">
    <property type="term" value="F:oxidoreductase activity, acting on CH-OH group of donors"/>
    <property type="evidence" value="ECO:0007669"/>
    <property type="project" value="InterPro"/>
</dbReference>
<keyword evidence="3" id="KW-0285">Flavoprotein</keyword>
<keyword evidence="11" id="KW-1185">Reference proteome</keyword>
<accession>A0A1Q9A092</accession>
<name>A0A1Q9A092_9HYPH</name>
<protein>
    <submittedName>
        <fullName evidence="9 10">Dehydrogenase</fullName>
    </submittedName>
</protein>
<dbReference type="EMBL" id="JACIED010000009">
    <property type="protein sequence ID" value="MBB4010528.1"/>
    <property type="molecule type" value="Genomic_DNA"/>
</dbReference>
<dbReference type="PANTHER" id="PTHR42784">
    <property type="entry name" value="PYRANOSE 2-OXIDASE"/>
    <property type="match status" value="1"/>
</dbReference>
<evidence type="ECO:0000313" key="11">
    <source>
        <dbReference type="Proteomes" id="UP000185598"/>
    </source>
</evidence>
<dbReference type="GO" id="GO:0050660">
    <property type="term" value="F:flavin adenine dinucleotide binding"/>
    <property type="evidence" value="ECO:0007669"/>
    <property type="project" value="InterPro"/>
</dbReference>
<keyword evidence="4 6" id="KW-0274">FAD</keyword>
<dbReference type="OrthoDB" id="9798604at2"/>
<dbReference type="RefSeq" id="WP_075616497.1">
    <property type="nucleotide sequence ID" value="NZ_JACIED010000009.1"/>
</dbReference>
<dbReference type="AlphaFoldDB" id="A0A1Q9A092"/>
<comment type="cofactor">
    <cofactor evidence="1 6">
        <name>FAD</name>
        <dbReference type="ChEBI" id="CHEBI:57692"/>
    </cofactor>
</comment>
<dbReference type="EMBL" id="MKIN01000026">
    <property type="protein sequence ID" value="OLP47934.1"/>
    <property type="molecule type" value="Genomic_DNA"/>
</dbReference>
<dbReference type="Gene3D" id="3.50.50.60">
    <property type="entry name" value="FAD/NAD(P)-binding domain"/>
    <property type="match status" value="2"/>
</dbReference>
<reference evidence="9 12" key="2">
    <citation type="submission" date="2020-08" db="EMBL/GenBank/DDBJ databases">
        <title>Genomic Encyclopedia of Type Strains, Phase IV (KMG-IV): sequencing the most valuable type-strain genomes for metagenomic binning, comparative biology and taxonomic classification.</title>
        <authorList>
            <person name="Goeker M."/>
        </authorList>
    </citation>
    <scope>NUCLEOTIDE SEQUENCE [LARGE SCALE GENOMIC DNA]</scope>
    <source>
        <strain evidence="9 12">DSM 100021</strain>
    </source>
</reference>
<dbReference type="PIRSF" id="PIRSF000137">
    <property type="entry name" value="Alcohol_oxidase"/>
    <property type="match status" value="1"/>
</dbReference>
<dbReference type="PANTHER" id="PTHR42784:SF1">
    <property type="entry name" value="PYRANOSE 2-OXIDASE"/>
    <property type="match status" value="1"/>
</dbReference>
<evidence type="ECO:0000313" key="12">
    <source>
        <dbReference type="Proteomes" id="UP000544107"/>
    </source>
</evidence>
<evidence type="ECO:0000256" key="5">
    <source>
        <dbReference type="ARBA" id="ARBA00023002"/>
    </source>
</evidence>
<keyword evidence="5" id="KW-0560">Oxidoreductase</keyword>
<dbReference type="Proteomes" id="UP000185598">
    <property type="component" value="Unassembled WGS sequence"/>
</dbReference>
<feature type="domain" description="Glucose-methanol-choline oxidoreductase N-terminal" evidence="7">
    <location>
        <begin position="81"/>
        <end position="297"/>
    </location>
</feature>
<dbReference type="Pfam" id="PF05199">
    <property type="entry name" value="GMC_oxred_C"/>
    <property type="match status" value="1"/>
</dbReference>
<reference evidence="10 11" key="1">
    <citation type="submission" date="2016-09" db="EMBL/GenBank/DDBJ databases">
        <title>Rhizobium oryziradicis sp. nov., isolated from the root of rice.</title>
        <authorList>
            <person name="Zhao J."/>
            <person name="Zhang X."/>
        </authorList>
    </citation>
    <scope>NUCLEOTIDE SEQUENCE [LARGE SCALE GENOMIC DNA]</scope>
    <source>
        <strain evidence="10 11">14971</strain>
    </source>
</reference>
<evidence type="ECO:0000256" key="4">
    <source>
        <dbReference type="ARBA" id="ARBA00022827"/>
    </source>
</evidence>
<dbReference type="InterPro" id="IPR012132">
    <property type="entry name" value="GMC_OxRdtase"/>
</dbReference>
<dbReference type="InterPro" id="IPR000172">
    <property type="entry name" value="GMC_OxRdtase_N"/>
</dbReference>
<dbReference type="InterPro" id="IPR007867">
    <property type="entry name" value="GMC_OxRtase_C"/>
</dbReference>
<dbReference type="Pfam" id="PF13450">
    <property type="entry name" value="NAD_binding_8"/>
    <property type="match status" value="1"/>
</dbReference>
<evidence type="ECO:0000256" key="1">
    <source>
        <dbReference type="ARBA" id="ARBA00001974"/>
    </source>
</evidence>
<evidence type="ECO:0000313" key="9">
    <source>
        <dbReference type="EMBL" id="MBB4010528.1"/>
    </source>
</evidence>
<evidence type="ECO:0000259" key="7">
    <source>
        <dbReference type="Pfam" id="PF00732"/>
    </source>
</evidence>
<proteinExistence type="inferred from homology"/>
<evidence type="ECO:0000313" key="10">
    <source>
        <dbReference type="EMBL" id="OLP47934.1"/>
    </source>
</evidence>
<gene>
    <name evidence="10" type="ORF">BJF91_10975</name>
    <name evidence="9" type="ORF">GGQ71_004829</name>
</gene>
<evidence type="ECO:0000256" key="3">
    <source>
        <dbReference type="ARBA" id="ARBA00022630"/>
    </source>
</evidence>
<dbReference type="SUPFAM" id="SSF51905">
    <property type="entry name" value="FAD/NAD(P)-binding domain"/>
    <property type="match status" value="1"/>
</dbReference>
<dbReference type="Pfam" id="PF00732">
    <property type="entry name" value="GMC_oxred_N"/>
    <property type="match status" value="1"/>
</dbReference>
<comment type="similarity">
    <text evidence="2">Belongs to the GMC oxidoreductase family.</text>
</comment>
<evidence type="ECO:0000256" key="2">
    <source>
        <dbReference type="ARBA" id="ARBA00010790"/>
    </source>
</evidence>
<evidence type="ECO:0000256" key="6">
    <source>
        <dbReference type="PIRSR" id="PIRSR000137-2"/>
    </source>
</evidence>